<dbReference type="Proteomes" id="UP001152747">
    <property type="component" value="Unassembled WGS sequence"/>
</dbReference>
<name>A0A9P1IRU7_9PELO</name>
<proteinExistence type="predicted"/>
<protein>
    <submittedName>
        <fullName evidence="1">Uncharacterized protein</fullName>
    </submittedName>
</protein>
<organism evidence="1 2">
    <name type="scientific">Caenorhabditis angaria</name>
    <dbReference type="NCBI Taxonomy" id="860376"/>
    <lineage>
        <taxon>Eukaryota</taxon>
        <taxon>Metazoa</taxon>
        <taxon>Ecdysozoa</taxon>
        <taxon>Nematoda</taxon>
        <taxon>Chromadorea</taxon>
        <taxon>Rhabditida</taxon>
        <taxon>Rhabditina</taxon>
        <taxon>Rhabditomorpha</taxon>
        <taxon>Rhabditoidea</taxon>
        <taxon>Rhabditidae</taxon>
        <taxon>Peloderinae</taxon>
        <taxon>Caenorhabditis</taxon>
    </lineage>
</organism>
<evidence type="ECO:0000313" key="2">
    <source>
        <dbReference type="Proteomes" id="UP001152747"/>
    </source>
</evidence>
<dbReference type="EMBL" id="CANHGI010000004">
    <property type="protein sequence ID" value="CAI5449581.1"/>
    <property type="molecule type" value="Genomic_DNA"/>
</dbReference>
<reference evidence="1" key="1">
    <citation type="submission" date="2022-11" db="EMBL/GenBank/DDBJ databases">
        <authorList>
            <person name="Kikuchi T."/>
        </authorList>
    </citation>
    <scope>NUCLEOTIDE SEQUENCE</scope>
    <source>
        <strain evidence="1">PS1010</strain>
    </source>
</reference>
<dbReference type="AlphaFoldDB" id="A0A9P1IRU7"/>
<accession>A0A9P1IRU7</accession>
<gene>
    <name evidence="1" type="ORF">CAMP_LOCUS12218</name>
</gene>
<keyword evidence="2" id="KW-1185">Reference proteome</keyword>
<comment type="caution">
    <text evidence="1">The sequence shown here is derived from an EMBL/GenBank/DDBJ whole genome shotgun (WGS) entry which is preliminary data.</text>
</comment>
<sequence>MRWERGIVSLISHNSTYVATPYDQVTMYMGNSFELGDCIEFIADDRRRIIEARRCERFVDYDLKFSGISIVLICEVLDVRMEFVTFWNRRARCFRTNFIEKVYDIPMNPKTDFYTEDQLIGSKIVICRVPTSDKAYSFWKVSNVSDIHWIKPLQQQTIQVSDLIRPIENSKRTFYTGWICTYGSRKPGKDELWVWIPFRKHVDIMFPANFRNNIHRDQFYGRWVQFSMSHPFTPDEESKIELIDDVFPTRKFEGKWEIKVPCKYDSQDKRGLIDSDVVGKIDHFQDILEKYNRFDSFSENLWVTCNGRDKRKGCRFLLSTLQNDWEHGKTLEEIEDLKLDFLRLEKKHQYLLENSLPIPEKLVNDLEQMEEVLYSSRKANEIEMEKYKQLVIHFRDMLASEKVCEEMQKFDPEKLEQINALLFDM</sequence>
<evidence type="ECO:0000313" key="1">
    <source>
        <dbReference type="EMBL" id="CAI5449581.1"/>
    </source>
</evidence>